<evidence type="ECO:0000313" key="3">
    <source>
        <dbReference type="Proteomes" id="UP000220922"/>
    </source>
</evidence>
<sequence length="215" mass="22683">MPPAPTVVTETAPLNVTVDLNNGTTVLVTLPPATPGATPPELSFSMPAATLQNVTDRNGNPVVPNRLVIEPVDASTAPTLPTNEINLNDIIRIQLLDANGNPIDRPNFNPPVVLCITPPPDQVTAAGGIENITLRQFDSLTGVWEVLTSAVIGNQICANVTHLSFFALTMVPAVVPLPAELPSTGAVDMFRLEVLLVVIAVLWLGGTLVRKRGRA</sequence>
<evidence type="ECO:0000313" key="2">
    <source>
        <dbReference type="EMBL" id="PDV99369.1"/>
    </source>
</evidence>
<keyword evidence="1" id="KW-0472">Membrane</keyword>
<keyword evidence="3" id="KW-1185">Reference proteome</keyword>
<protein>
    <submittedName>
        <fullName evidence="2">Uncharacterized protein</fullName>
    </submittedName>
</protein>
<comment type="caution">
    <text evidence="2">The sequence shown here is derived from an EMBL/GenBank/DDBJ whole genome shotgun (WGS) entry which is preliminary data.</text>
</comment>
<keyword evidence="1" id="KW-0812">Transmembrane</keyword>
<reference evidence="2 3" key="1">
    <citation type="submission" date="2016-05" db="EMBL/GenBank/DDBJ databases">
        <authorList>
            <person name="Lavstsen T."/>
            <person name="Jespersen J.S."/>
        </authorList>
    </citation>
    <scope>NUCLEOTIDE SEQUENCE [LARGE SCALE GENOMIC DNA]</scope>
    <source>
        <strain evidence="2 3">B7-9</strain>
    </source>
</reference>
<feature type="transmembrane region" description="Helical" evidence="1">
    <location>
        <begin position="156"/>
        <end position="177"/>
    </location>
</feature>
<feature type="transmembrane region" description="Helical" evidence="1">
    <location>
        <begin position="189"/>
        <end position="209"/>
    </location>
</feature>
<dbReference type="Proteomes" id="UP000220922">
    <property type="component" value="Unassembled WGS sequence"/>
</dbReference>
<dbReference type="AlphaFoldDB" id="A0A2H3L7V2"/>
<name>A0A2H3L7V2_9CHLR</name>
<keyword evidence="1" id="KW-1133">Transmembrane helix</keyword>
<organism evidence="2 3">
    <name type="scientific">Candidatus Chloroploca asiatica</name>
    <dbReference type="NCBI Taxonomy" id="1506545"/>
    <lineage>
        <taxon>Bacteria</taxon>
        <taxon>Bacillati</taxon>
        <taxon>Chloroflexota</taxon>
        <taxon>Chloroflexia</taxon>
        <taxon>Chloroflexales</taxon>
        <taxon>Chloroflexineae</taxon>
        <taxon>Oscillochloridaceae</taxon>
        <taxon>Candidatus Chloroploca</taxon>
    </lineage>
</organism>
<evidence type="ECO:0000256" key="1">
    <source>
        <dbReference type="SAM" id="Phobius"/>
    </source>
</evidence>
<gene>
    <name evidence="2" type="ORF">A9Q02_22145</name>
</gene>
<accession>A0A2H3L7V2</accession>
<proteinExistence type="predicted"/>
<dbReference type="EMBL" id="LYXE01000073">
    <property type="protein sequence ID" value="PDV99369.1"/>
    <property type="molecule type" value="Genomic_DNA"/>
</dbReference>